<comment type="caution">
    <text evidence="1">The sequence shown here is derived from an EMBL/GenBank/DDBJ whole genome shotgun (WGS) entry which is preliminary data.</text>
</comment>
<reference evidence="1" key="1">
    <citation type="journal article" date="2021" name="IMA Fungus">
        <title>Genomic characterization of three marine fungi, including Emericellopsis atlantica sp. nov. with signatures of a generalist lifestyle and marine biomass degradation.</title>
        <authorList>
            <person name="Hagestad O.C."/>
            <person name="Hou L."/>
            <person name="Andersen J.H."/>
            <person name="Hansen E.H."/>
            <person name="Altermark B."/>
            <person name="Li C."/>
            <person name="Kuhnert E."/>
            <person name="Cox R.J."/>
            <person name="Crous P.W."/>
            <person name="Spatafora J.W."/>
            <person name="Lail K."/>
            <person name="Amirebrahimi M."/>
            <person name="Lipzen A."/>
            <person name="Pangilinan J."/>
            <person name="Andreopoulos W."/>
            <person name="Hayes R.D."/>
            <person name="Ng V."/>
            <person name="Grigoriev I.V."/>
            <person name="Jackson S.A."/>
            <person name="Sutton T.D.S."/>
            <person name="Dobson A.D.W."/>
            <person name="Rama T."/>
        </authorList>
    </citation>
    <scope>NUCLEOTIDE SEQUENCE</scope>
    <source>
        <strain evidence="1">TS7</strain>
    </source>
</reference>
<dbReference type="AlphaFoldDB" id="A0A9P8CLG8"/>
<organism evidence="1 2">
    <name type="scientific">Emericellopsis atlantica</name>
    <dbReference type="NCBI Taxonomy" id="2614577"/>
    <lineage>
        <taxon>Eukaryota</taxon>
        <taxon>Fungi</taxon>
        <taxon>Dikarya</taxon>
        <taxon>Ascomycota</taxon>
        <taxon>Pezizomycotina</taxon>
        <taxon>Sordariomycetes</taxon>
        <taxon>Hypocreomycetidae</taxon>
        <taxon>Hypocreales</taxon>
        <taxon>Bionectriaceae</taxon>
        <taxon>Emericellopsis</taxon>
    </lineage>
</organism>
<sequence>MRIRLYRTFVVACTVRLDQFRAVQAEQSVEDMMANLGNLGRVFEGGYSDSRFICSCFPGVKKIFALKAGHVDTTPVAHGVAFDTWWELIGEEACPAQTEETFEDPTAMLEHAMNSMEFSGAWDELVDKMEQFGEGDMEMTG</sequence>
<dbReference type="EMBL" id="MU251271">
    <property type="protein sequence ID" value="KAG9250995.1"/>
    <property type="molecule type" value="Genomic_DNA"/>
</dbReference>
<evidence type="ECO:0000313" key="2">
    <source>
        <dbReference type="Proteomes" id="UP000887229"/>
    </source>
</evidence>
<protein>
    <submittedName>
        <fullName evidence="1">Uncharacterized protein</fullName>
    </submittedName>
</protein>
<dbReference type="GeneID" id="70294999"/>
<dbReference type="RefSeq" id="XP_046114919.1">
    <property type="nucleotide sequence ID" value="XM_046264096.1"/>
</dbReference>
<dbReference type="OrthoDB" id="10320482at2759"/>
<dbReference type="Proteomes" id="UP000887229">
    <property type="component" value="Unassembled WGS sequence"/>
</dbReference>
<gene>
    <name evidence="1" type="ORF">F5Z01DRAFT_664386</name>
</gene>
<evidence type="ECO:0000313" key="1">
    <source>
        <dbReference type="EMBL" id="KAG9250995.1"/>
    </source>
</evidence>
<name>A0A9P8CLG8_9HYPO</name>
<keyword evidence="2" id="KW-1185">Reference proteome</keyword>
<proteinExistence type="predicted"/>
<accession>A0A9P8CLG8</accession>